<dbReference type="GO" id="GO:0004342">
    <property type="term" value="F:glucosamine-6-phosphate deaminase activity"/>
    <property type="evidence" value="ECO:0007669"/>
    <property type="project" value="InterPro"/>
</dbReference>
<dbReference type="Gene3D" id="3.40.50.1360">
    <property type="match status" value="1"/>
</dbReference>
<dbReference type="InterPro" id="IPR018321">
    <property type="entry name" value="Glucosamine6P_isomerase_CS"/>
</dbReference>
<evidence type="ECO:0000259" key="3">
    <source>
        <dbReference type="Pfam" id="PF01182"/>
    </source>
</evidence>
<evidence type="ECO:0000313" key="5">
    <source>
        <dbReference type="Proteomes" id="UP000256486"/>
    </source>
</evidence>
<keyword evidence="2" id="KW-0119">Carbohydrate metabolism</keyword>
<dbReference type="PROSITE" id="PS01161">
    <property type="entry name" value="GLC_GALNAC_ISOMERASE"/>
    <property type="match status" value="1"/>
</dbReference>
<keyword evidence="5" id="KW-1185">Reference proteome</keyword>
<name>A0A3E0VFA3_9MICO</name>
<evidence type="ECO:0000256" key="1">
    <source>
        <dbReference type="ARBA" id="ARBA00022801"/>
    </source>
</evidence>
<evidence type="ECO:0000256" key="2">
    <source>
        <dbReference type="ARBA" id="ARBA00023277"/>
    </source>
</evidence>
<accession>A0A3E0VFA3</accession>
<dbReference type="OrthoDB" id="9791139at2"/>
<dbReference type="GO" id="GO:0005737">
    <property type="term" value="C:cytoplasm"/>
    <property type="evidence" value="ECO:0007669"/>
    <property type="project" value="TreeGrafter"/>
</dbReference>
<dbReference type="InterPro" id="IPR037171">
    <property type="entry name" value="NagB/RpiA_transferase-like"/>
</dbReference>
<dbReference type="GO" id="GO:0042802">
    <property type="term" value="F:identical protein binding"/>
    <property type="evidence" value="ECO:0007669"/>
    <property type="project" value="TreeGrafter"/>
</dbReference>
<dbReference type="PANTHER" id="PTHR11280">
    <property type="entry name" value="GLUCOSAMINE-6-PHOSPHATE ISOMERASE"/>
    <property type="match status" value="1"/>
</dbReference>
<proteinExistence type="predicted"/>
<dbReference type="CDD" id="cd01399">
    <property type="entry name" value="GlcN6P_deaminase"/>
    <property type="match status" value="1"/>
</dbReference>
<dbReference type="GO" id="GO:0006043">
    <property type="term" value="P:glucosamine catabolic process"/>
    <property type="evidence" value="ECO:0007669"/>
    <property type="project" value="TreeGrafter"/>
</dbReference>
<dbReference type="RefSeq" id="WP_116413647.1">
    <property type="nucleotide sequence ID" value="NZ_NBWZ01000001.1"/>
</dbReference>
<organism evidence="4 5">
    <name type="scientific">Subtercola boreus</name>
    <dbReference type="NCBI Taxonomy" id="120213"/>
    <lineage>
        <taxon>Bacteria</taxon>
        <taxon>Bacillati</taxon>
        <taxon>Actinomycetota</taxon>
        <taxon>Actinomycetes</taxon>
        <taxon>Micrococcales</taxon>
        <taxon>Microbacteriaceae</taxon>
        <taxon>Subtercola</taxon>
    </lineage>
</organism>
<dbReference type="GO" id="GO:0005975">
    <property type="term" value="P:carbohydrate metabolic process"/>
    <property type="evidence" value="ECO:0007669"/>
    <property type="project" value="InterPro"/>
</dbReference>
<feature type="domain" description="Glucosamine/galactosamine-6-phosphate isomerase" evidence="3">
    <location>
        <begin position="7"/>
        <end position="234"/>
    </location>
</feature>
<evidence type="ECO:0000313" key="4">
    <source>
        <dbReference type="EMBL" id="RFA08233.1"/>
    </source>
</evidence>
<dbReference type="PANTHER" id="PTHR11280:SF5">
    <property type="entry name" value="GLUCOSAMINE-6-PHOSPHATE ISOMERASE"/>
    <property type="match status" value="1"/>
</dbReference>
<dbReference type="AlphaFoldDB" id="A0A3E0VFA3"/>
<comment type="caution">
    <text evidence="4">The sequence shown here is derived from an EMBL/GenBank/DDBJ whole genome shotgun (WGS) entry which is preliminary data.</text>
</comment>
<dbReference type="InterPro" id="IPR006148">
    <property type="entry name" value="Glc/Gal-6P_isomerase"/>
</dbReference>
<dbReference type="InterPro" id="IPR004547">
    <property type="entry name" value="Glucosamine6P_isomerase"/>
</dbReference>
<dbReference type="GO" id="GO:0019262">
    <property type="term" value="P:N-acetylneuraminate catabolic process"/>
    <property type="evidence" value="ECO:0007669"/>
    <property type="project" value="TreeGrafter"/>
</dbReference>
<dbReference type="Proteomes" id="UP000256486">
    <property type="component" value="Unassembled WGS sequence"/>
</dbReference>
<keyword evidence="1" id="KW-0378">Hydrolase</keyword>
<reference evidence="4 5" key="1">
    <citation type="submission" date="2017-04" db="EMBL/GenBank/DDBJ databases">
        <title>Comparative genome analysis of Subtercola boreus.</title>
        <authorList>
            <person name="Cho Y.-J."/>
            <person name="Cho A."/>
            <person name="Kim O.-S."/>
            <person name="Lee J.-I."/>
        </authorList>
    </citation>
    <scope>NUCLEOTIDE SEQUENCE [LARGE SCALE GENOMIC DNA]</scope>
    <source>
        <strain evidence="4 5">K300</strain>
    </source>
</reference>
<sequence>MRVLILPDAESVAAAAAEVIQTEIDRAAVPGPAVPANAGFTLGVSTGSTPLGVWRELVRRHDDEGLSFANTRAVTLYEYVGVPASAPESFRSVIREQLLDPVGIPEDRVVGLDGSAPDVAAEAARFETAIAAAGGVDLQVLGIGPNGHLGFNEPTSSLGSRTRAKTLPDSARAGYQSIFGSVDLVPFQVLTQGIATIMDARRLLLLGLGASRADAVRAAVEGAVSAFWPASALQLHPHVTVLVDEEAAAGLTHTDYYRAVAANDSRRVSGRRTP</sequence>
<dbReference type="GO" id="GO:0006046">
    <property type="term" value="P:N-acetylglucosamine catabolic process"/>
    <property type="evidence" value="ECO:0007669"/>
    <property type="project" value="TreeGrafter"/>
</dbReference>
<protein>
    <recommendedName>
        <fullName evidence="3">Glucosamine/galactosamine-6-phosphate isomerase domain-containing protein</fullName>
    </recommendedName>
</protein>
<dbReference type="EMBL" id="NBWZ01000001">
    <property type="protein sequence ID" value="RFA08233.1"/>
    <property type="molecule type" value="Genomic_DNA"/>
</dbReference>
<gene>
    <name evidence="4" type="ORF">B7R54_02585</name>
</gene>
<dbReference type="SUPFAM" id="SSF100950">
    <property type="entry name" value="NagB/RpiA/CoA transferase-like"/>
    <property type="match status" value="1"/>
</dbReference>
<dbReference type="Pfam" id="PF01182">
    <property type="entry name" value="Glucosamine_iso"/>
    <property type="match status" value="1"/>
</dbReference>